<gene>
    <name evidence="8" type="ORF">QTO34_016909</name>
</gene>
<dbReference type="GO" id="GO:0034702">
    <property type="term" value="C:monoatomic ion channel complex"/>
    <property type="evidence" value="ECO:0007669"/>
    <property type="project" value="UniProtKB-KW"/>
</dbReference>
<evidence type="ECO:0000256" key="1">
    <source>
        <dbReference type="ARBA" id="ARBA00004651"/>
    </source>
</evidence>
<protein>
    <submittedName>
        <fullName evidence="8">Uncharacterized protein</fullName>
    </submittedName>
</protein>
<dbReference type="PANTHER" id="PTHR46480:SF1">
    <property type="entry name" value="VOLTAGE-GATED HYDROGEN CHANNEL 1"/>
    <property type="match status" value="1"/>
</dbReference>
<keyword evidence="5" id="KW-0406">Ion transport</keyword>
<dbReference type="PANTHER" id="PTHR46480">
    <property type="entry name" value="F20B24.22"/>
    <property type="match status" value="1"/>
</dbReference>
<keyword evidence="2" id="KW-0813">Transport</keyword>
<proteinExistence type="predicted"/>
<accession>A0AA40LSA1</accession>
<organism evidence="8 9">
    <name type="scientific">Cnephaeus nilssonii</name>
    <name type="common">Northern bat</name>
    <name type="synonym">Eptesicus nilssonii</name>
    <dbReference type="NCBI Taxonomy" id="3371016"/>
    <lineage>
        <taxon>Eukaryota</taxon>
        <taxon>Metazoa</taxon>
        <taxon>Chordata</taxon>
        <taxon>Craniata</taxon>
        <taxon>Vertebrata</taxon>
        <taxon>Euteleostomi</taxon>
        <taxon>Mammalia</taxon>
        <taxon>Eutheria</taxon>
        <taxon>Laurasiatheria</taxon>
        <taxon>Chiroptera</taxon>
        <taxon>Yangochiroptera</taxon>
        <taxon>Vespertilionidae</taxon>
        <taxon>Cnephaeus</taxon>
    </lineage>
</organism>
<comment type="caution">
    <text evidence="8">The sequence shown here is derived from an EMBL/GenBank/DDBJ whole genome shotgun (WGS) entry which is preliminary data.</text>
</comment>
<evidence type="ECO:0000256" key="6">
    <source>
        <dbReference type="ARBA" id="ARBA00023303"/>
    </source>
</evidence>
<feature type="transmembrane region" description="Helical" evidence="7">
    <location>
        <begin position="43"/>
        <end position="64"/>
    </location>
</feature>
<keyword evidence="7" id="KW-1133">Transmembrane helix</keyword>
<evidence type="ECO:0000313" key="9">
    <source>
        <dbReference type="Proteomes" id="UP001177744"/>
    </source>
</evidence>
<evidence type="ECO:0000256" key="4">
    <source>
        <dbReference type="ARBA" id="ARBA00022882"/>
    </source>
</evidence>
<evidence type="ECO:0000256" key="7">
    <source>
        <dbReference type="SAM" id="Phobius"/>
    </source>
</evidence>
<evidence type="ECO:0000256" key="3">
    <source>
        <dbReference type="ARBA" id="ARBA00022475"/>
    </source>
</evidence>
<dbReference type="Gene3D" id="1.20.5.170">
    <property type="match status" value="1"/>
</dbReference>
<keyword evidence="4" id="KW-0851">Voltage-gated channel</keyword>
<dbReference type="InterPro" id="IPR031846">
    <property type="entry name" value="Hvcn1"/>
</dbReference>
<evidence type="ECO:0000256" key="5">
    <source>
        <dbReference type="ARBA" id="ARBA00023065"/>
    </source>
</evidence>
<dbReference type="AlphaFoldDB" id="A0AA40LSA1"/>
<evidence type="ECO:0000256" key="2">
    <source>
        <dbReference type="ARBA" id="ARBA00022448"/>
    </source>
</evidence>
<keyword evidence="9" id="KW-1185">Reference proteome</keyword>
<keyword evidence="7" id="KW-0812">Transmembrane</keyword>
<dbReference type="EMBL" id="JAULJE010000006">
    <property type="protein sequence ID" value="KAK1342152.1"/>
    <property type="molecule type" value="Genomic_DNA"/>
</dbReference>
<keyword evidence="6" id="KW-0407">Ion channel</keyword>
<comment type="subcellular location">
    <subcellularLocation>
        <location evidence="1">Cell membrane</location>
        <topology evidence="1">Multi-pass membrane protein</topology>
    </subcellularLocation>
</comment>
<dbReference type="GO" id="GO:0005886">
    <property type="term" value="C:plasma membrane"/>
    <property type="evidence" value="ECO:0007669"/>
    <property type="project" value="UniProtKB-SubCell"/>
</dbReference>
<dbReference type="GO" id="GO:0030171">
    <property type="term" value="F:voltage-gated proton channel activity"/>
    <property type="evidence" value="ECO:0007669"/>
    <property type="project" value="InterPro"/>
</dbReference>
<sequence>MEVFFKIFVFCLEFFHCKFEILGSSSSWFHSSSTLSSCSEFEALGLLILLWLWQVAWIINGIVISVKTCSERQLCSEKKQEIERHNKLLRQHGLRGEPLVPCLLAALLPLLWLPCADGTSPARTH</sequence>
<evidence type="ECO:0000313" key="8">
    <source>
        <dbReference type="EMBL" id="KAK1342152.1"/>
    </source>
</evidence>
<dbReference type="Proteomes" id="UP001177744">
    <property type="component" value="Unassembled WGS sequence"/>
</dbReference>
<reference evidence="8" key="1">
    <citation type="submission" date="2023-06" db="EMBL/GenBank/DDBJ databases">
        <title>Reference genome for the Northern bat (Eptesicus nilssonii), a most northern bat species.</title>
        <authorList>
            <person name="Laine V.N."/>
            <person name="Pulliainen A.T."/>
            <person name="Lilley T.M."/>
        </authorList>
    </citation>
    <scope>NUCLEOTIDE SEQUENCE</scope>
    <source>
        <strain evidence="8">BLF_Eptnil</strain>
        <tissue evidence="8">Kidney</tissue>
    </source>
</reference>
<name>A0AA40LSA1_CNENI</name>
<keyword evidence="7" id="KW-0472">Membrane</keyword>
<keyword evidence="3" id="KW-1003">Cell membrane</keyword>